<dbReference type="SUPFAM" id="SSF51120">
    <property type="entry name" value="beta-Roll"/>
    <property type="match status" value="1"/>
</dbReference>
<comment type="caution">
    <text evidence="5">The sequence shown here is derived from an EMBL/GenBank/DDBJ whole genome shotgun (WGS) entry which is preliminary data.</text>
</comment>
<feature type="compositionally biased region" description="Basic and acidic residues" evidence="3">
    <location>
        <begin position="236"/>
        <end position="250"/>
    </location>
</feature>
<accession>A0ABS5TRE2</accession>
<feature type="region of interest" description="Disordered" evidence="3">
    <location>
        <begin position="145"/>
        <end position="172"/>
    </location>
</feature>
<dbReference type="RefSeq" id="WP_214159898.1">
    <property type="nucleotide sequence ID" value="NZ_JAHBAY010000016.1"/>
</dbReference>
<evidence type="ECO:0000313" key="6">
    <source>
        <dbReference type="Proteomes" id="UP001197247"/>
    </source>
</evidence>
<evidence type="ECO:0000256" key="1">
    <source>
        <dbReference type="ARBA" id="ARBA00004613"/>
    </source>
</evidence>
<dbReference type="InterPro" id="IPR011049">
    <property type="entry name" value="Serralysin-like_metalloprot_C"/>
</dbReference>
<dbReference type="InterPro" id="IPR001343">
    <property type="entry name" value="Hemolysn_Ca-bd"/>
</dbReference>
<dbReference type="EMBL" id="JAHBAY010000016">
    <property type="protein sequence ID" value="MBT0773362.1"/>
    <property type="molecule type" value="Genomic_DNA"/>
</dbReference>
<dbReference type="PANTHER" id="PTHR38340:SF1">
    <property type="entry name" value="S-LAYER PROTEIN"/>
    <property type="match status" value="1"/>
</dbReference>
<dbReference type="Pfam" id="PF00353">
    <property type="entry name" value="HemolysinCabind"/>
    <property type="match status" value="3"/>
</dbReference>
<dbReference type="PANTHER" id="PTHR38340">
    <property type="entry name" value="S-LAYER PROTEIN"/>
    <property type="match status" value="1"/>
</dbReference>
<reference evidence="5 6" key="1">
    <citation type="submission" date="2021-05" db="EMBL/GenBank/DDBJ databases">
        <title>Kineosporia and Streptomyces sp. nov. two new marine actinobacteria isolated from Coral.</title>
        <authorList>
            <person name="Buangrab K."/>
            <person name="Sutthacheep M."/>
            <person name="Yeemin T."/>
            <person name="Harunari E."/>
            <person name="Igarashi Y."/>
            <person name="Kanchanasin P."/>
            <person name="Tanasupawat S."/>
            <person name="Phongsopitanun W."/>
        </authorList>
    </citation>
    <scope>NUCLEOTIDE SEQUENCE [LARGE SCALE GENOMIC DNA]</scope>
    <source>
        <strain evidence="5 6">J2-2</strain>
    </source>
</reference>
<dbReference type="Gene3D" id="2.150.10.10">
    <property type="entry name" value="Serralysin-like metalloprotease, C-terminal"/>
    <property type="match status" value="1"/>
</dbReference>
<organism evidence="5 6">
    <name type="scientific">Kineosporia corallincola</name>
    <dbReference type="NCBI Taxonomy" id="2835133"/>
    <lineage>
        <taxon>Bacteria</taxon>
        <taxon>Bacillati</taxon>
        <taxon>Actinomycetota</taxon>
        <taxon>Actinomycetes</taxon>
        <taxon>Kineosporiales</taxon>
        <taxon>Kineosporiaceae</taxon>
        <taxon>Kineosporia</taxon>
    </lineage>
</organism>
<dbReference type="InterPro" id="IPR050557">
    <property type="entry name" value="RTX_toxin/Mannuronan_C5-epim"/>
</dbReference>
<evidence type="ECO:0008006" key="7">
    <source>
        <dbReference type="Google" id="ProtNLM"/>
    </source>
</evidence>
<keyword evidence="6" id="KW-1185">Reference proteome</keyword>
<keyword evidence="2" id="KW-0964">Secreted</keyword>
<evidence type="ECO:0000313" key="5">
    <source>
        <dbReference type="EMBL" id="MBT0773362.1"/>
    </source>
</evidence>
<keyword evidence="4" id="KW-0732">Signal</keyword>
<comment type="subcellular location">
    <subcellularLocation>
        <location evidence="1">Secreted</location>
    </subcellularLocation>
</comment>
<dbReference type="Proteomes" id="UP001197247">
    <property type="component" value="Unassembled WGS sequence"/>
</dbReference>
<evidence type="ECO:0000256" key="4">
    <source>
        <dbReference type="SAM" id="SignalP"/>
    </source>
</evidence>
<proteinExistence type="predicted"/>
<name>A0ABS5TRE2_9ACTN</name>
<evidence type="ECO:0000256" key="2">
    <source>
        <dbReference type="ARBA" id="ARBA00022525"/>
    </source>
</evidence>
<feature type="signal peptide" evidence="4">
    <location>
        <begin position="1"/>
        <end position="25"/>
    </location>
</feature>
<dbReference type="InterPro" id="IPR018511">
    <property type="entry name" value="Hemolysin-typ_Ca-bd_CS"/>
</dbReference>
<feature type="chain" id="PRO_5046386258" description="Calcium-binding protein" evidence="4">
    <location>
        <begin position="26"/>
        <end position="282"/>
    </location>
</feature>
<feature type="region of interest" description="Disordered" evidence="3">
    <location>
        <begin position="236"/>
        <end position="282"/>
    </location>
</feature>
<gene>
    <name evidence="5" type="ORF">KIH74_30735</name>
</gene>
<evidence type="ECO:0000256" key="3">
    <source>
        <dbReference type="SAM" id="MobiDB-lite"/>
    </source>
</evidence>
<protein>
    <recommendedName>
        <fullName evidence="7">Calcium-binding protein</fullName>
    </recommendedName>
</protein>
<dbReference type="PRINTS" id="PR00313">
    <property type="entry name" value="CABNDNGRPT"/>
</dbReference>
<dbReference type="PROSITE" id="PS00330">
    <property type="entry name" value="HEMOLYSIN_CALCIUM"/>
    <property type="match status" value="2"/>
</dbReference>
<sequence length="282" mass="29485">MTVRLRRSVLPLAALVFLPAVPAWAAPVSSSTVVVRGQSLTYTAAAGQANRLTVTLAATDSQYEYVYTLDDVHPIAVEAGPCTHPVAKDLTRVVCTLEISDDTDPTFVGKFYLGDRDDTLRFVNPSGQGFYASQFWLGAGDDRAVTRQDDDGPDGTSVYGQDGDDTIETGQGGDLSFLFGGNGDDTIRVHGPGDAGPASGGNGDDRLYAYAGAVTFSGDAGDDLIEGGDGDDLLHGGKGNDRIRGRRGADRIYGNSGNDELHGGLGKDLLSGGPGRDVVVQR</sequence>